<dbReference type="EMBL" id="JAVIBX010000025">
    <property type="protein sequence ID" value="MDQ8833486.1"/>
    <property type="molecule type" value="Genomic_DNA"/>
</dbReference>
<dbReference type="Pfam" id="PF19387">
    <property type="entry name" value="DUF5962"/>
    <property type="match status" value="1"/>
</dbReference>
<accession>A0ABU1B4U3</accession>
<name>A0ABU1B4U3_9STRE</name>
<proteinExistence type="predicted"/>
<dbReference type="InterPro" id="IPR046006">
    <property type="entry name" value="DUF5962"/>
</dbReference>
<dbReference type="Proteomes" id="UP001228446">
    <property type="component" value="Unassembled WGS sequence"/>
</dbReference>
<protein>
    <submittedName>
        <fullName evidence="1">DUF5962 family protein</fullName>
    </submittedName>
</protein>
<dbReference type="RefSeq" id="WP_308938440.1">
    <property type="nucleotide sequence ID" value="NZ_JAVIBP010000006.1"/>
</dbReference>
<sequence length="100" mass="11836">MDNIKYELEEILSAGFSDLSEHQAYQELKAQYEEETGDTQFSILELQGRLDYILNQQDYDWSFPELPEDIFAEYMDKVGRLYLLNKKQGLYYLGFLDVMA</sequence>
<organism evidence="1 2">
    <name type="scientific">Streptococcus ruminantium</name>
    <dbReference type="NCBI Taxonomy" id="1917441"/>
    <lineage>
        <taxon>Bacteria</taxon>
        <taxon>Bacillati</taxon>
        <taxon>Bacillota</taxon>
        <taxon>Bacilli</taxon>
        <taxon>Lactobacillales</taxon>
        <taxon>Streptococcaceae</taxon>
        <taxon>Streptococcus</taxon>
    </lineage>
</organism>
<comment type="caution">
    <text evidence="1">The sequence shown here is derived from an EMBL/GenBank/DDBJ whole genome shotgun (WGS) entry which is preliminary data.</text>
</comment>
<evidence type="ECO:0000313" key="1">
    <source>
        <dbReference type="EMBL" id="MDQ8833486.1"/>
    </source>
</evidence>
<gene>
    <name evidence="1" type="ORF">RFF62_06805</name>
</gene>
<keyword evidence="2" id="KW-1185">Reference proteome</keyword>
<reference evidence="1 2" key="1">
    <citation type="submission" date="2023-08" db="EMBL/GenBank/DDBJ databases">
        <title>Streptococcus ruminantium-associated sheep mastitis outbreak detected in Italy is distinct from bovine isolates.</title>
        <authorList>
            <person name="Rosa M.N."/>
            <person name="Vezina B."/>
            <person name="Tola S."/>
        </authorList>
    </citation>
    <scope>NUCLEOTIDE SEQUENCE [LARGE SCALE GENOMIC DNA]</scope>
    <source>
        <strain evidence="1 2">OM6730</strain>
    </source>
</reference>
<evidence type="ECO:0000313" key="2">
    <source>
        <dbReference type="Proteomes" id="UP001228446"/>
    </source>
</evidence>